<dbReference type="Proteomes" id="UP001149607">
    <property type="component" value="Chromosome"/>
</dbReference>
<dbReference type="InterPro" id="IPR009679">
    <property type="entry name" value="Phage_186_CII-like"/>
</dbReference>
<gene>
    <name evidence="1" type="ORF">ORY91_001117</name>
    <name evidence="2" type="ORF">V9W64_09205</name>
</gene>
<dbReference type="EMBL" id="CP146598">
    <property type="protein sequence ID" value="WWY02859.1"/>
    <property type="molecule type" value="Genomic_DNA"/>
</dbReference>
<organism evidence="1">
    <name type="scientific">Neisseria leonii</name>
    <dbReference type="NCBI Taxonomy" id="2995413"/>
    <lineage>
        <taxon>Bacteria</taxon>
        <taxon>Pseudomonadati</taxon>
        <taxon>Pseudomonadota</taxon>
        <taxon>Betaproteobacteria</taxon>
        <taxon>Neisseriales</taxon>
        <taxon>Neisseriaceae</taxon>
        <taxon>Neisseria</taxon>
    </lineage>
</organism>
<dbReference type="AlphaFoldDB" id="A0A9X4E5B8"/>
<reference evidence="2" key="2">
    <citation type="submission" date="2024-02" db="EMBL/GenBank/DDBJ databases">
        <title>Neisseria leonii sp. nov.</title>
        <authorList>
            <person name="Boutroux M."/>
            <person name="Favre-Rochex S."/>
            <person name="Gorgette O."/>
            <person name="Touak G."/>
            <person name="Muhle E."/>
            <person name="Chesneau O."/>
            <person name="Clermont D."/>
            <person name="Rahi P."/>
        </authorList>
    </citation>
    <scope>NUCLEOTIDE SEQUENCE</scope>
    <source>
        <strain evidence="2">51.81</strain>
    </source>
</reference>
<evidence type="ECO:0000313" key="3">
    <source>
        <dbReference type="Proteomes" id="UP001149607"/>
    </source>
</evidence>
<evidence type="ECO:0000313" key="2">
    <source>
        <dbReference type="EMBL" id="WWY02859.1"/>
    </source>
</evidence>
<dbReference type="EMBL" id="JAPQFL010000002">
    <property type="protein sequence ID" value="MDD9327707.1"/>
    <property type="molecule type" value="Genomic_DNA"/>
</dbReference>
<reference evidence="1" key="1">
    <citation type="submission" date="2022-10" db="EMBL/GenBank/DDBJ databases">
        <authorList>
            <person name="Boutroux M."/>
        </authorList>
    </citation>
    <scope>NUCLEOTIDE SEQUENCE</scope>
    <source>
        <strain evidence="1">51.81</strain>
    </source>
</reference>
<name>A0A9X4E5B8_9NEIS</name>
<dbReference type="Pfam" id="PF06892">
    <property type="entry name" value="Phage_CP76"/>
    <property type="match status" value="1"/>
</dbReference>
<keyword evidence="3" id="KW-1185">Reference proteome</keyword>
<dbReference type="RefSeq" id="WP_274570649.1">
    <property type="nucleotide sequence ID" value="NZ_CP145606.1"/>
</dbReference>
<sequence length="158" mass="16951">MSQSTDVFELARAAAYGYGIPKLAAKMGIQPGTLYNKLNNDEGCAHHKLTLQDLIQIISVTGDTRPLAGLAALFDHALYPLSPLNRMSDDALLDLVNRIQINGGAAAATLSDALADGRVDAGEYAAFAQDCRQWLSAIITLKLRCKDMVVVIHEQPSA</sequence>
<proteinExistence type="predicted"/>
<accession>A0A9X4E5B8</accession>
<evidence type="ECO:0000313" key="1">
    <source>
        <dbReference type="EMBL" id="MDD9327707.1"/>
    </source>
</evidence>
<dbReference type="GO" id="GO:0003677">
    <property type="term" value="F:DNA binding"/>
    <property type="evidence" value="ECO:0007669"/>
    <property type="project" value="InterPro"/>
</dbReference>
<protein>
    <submittedName>
        <fullName evidence="1">Phage regulatory CII family protein</fullName>
    </submittedName>
</protein>